<evidence type="ECO:0000256" key="3">
    <source>
        <dbReference type="ARBA" id="ARBA00022692"/>
    </source>
</evidence>
<keyword evidence="8" id="KW-1185">Reference proteome</keyword>
<feature type="transmembrane region" description="Helical" evidence="6">
    <location>
        <begin position="38"/>
        <end position="58"/>
    </location>
</feature>
<comment type="subcellular location">
    <subcellularLocation>
        <location evidence="1">Membrane</location>
        <topology evidence="1">Multi-pass membrane protein</topology>
    </subcellularLocation>
</comment>
<keyword evidence="4 6" id="KW-1133">Transmembrane helix</keyword>
<dbReference type="STRING" id="857265.WG78_14970"/>
<name>A0A0N0XHI1_9NEIS</name>
<dbReference type="OrthoDB" id="5294331at2"/>
<dbReference type="PATRIC" id="fig|857265.3.peg.3078"/>
<dbReference type="InterPro" id="IPR004923">
    <property type="entry name" value="FTR1/Fip1/EfeU"/>
</dbReference>
<protein>
    <submittedName>
        <fullName evidence="7">Ferrous iron permease EfeU</fullName>
    </submittedName>
</protein>
<feature type="transmembrane region" description="Helical" evidence="6">
    <location>
        <begin position="148"/>
        <end position="168"/>
    </location>
</feature>
<gene>
    <name evidence="7" type="primary">efeU_2</name>
    <name evidence="7" type="ORF">WG78_14970</name>
</gene>
<accession>A0A0N0XHI1</accession>
<comment type="similarity">
    <text evidence="2">Belongs to the oxidase-dependent Fe transporter (OFeT) (TC 9.A.10.1) family.</text>
</comment>
<feature type="transmembrane region" description="Helical" evidence="6">
    <location>
        <begin position="245"/>
        <end position="263"/>
    </location>
</feature>
<dbReference type="GO" id="GO:0015093">
    <property type="term" value="F:ferrous iron transmembrane transporter activity"/>
    <property type="evidence" value="ECO:0007669"/>
    <property type="project" value="TreeGrafter"/>
</dbReference>
<comment type="caution">
    <text evidence="7">The sequence shown here is derived from an EMBL/GenBank/DDBJ whole genome shotgun (WGS) entry which is preliminary data.</text>
</comment>
<reference evidence="7 8" key="1">
    <citation type="submission" date="2015-07" db="EMBL/GenBank/DDBJ databases">
        <title>Draft genome sequence of the Amantichitinum ursilacus IGB-41, a new chitin-degrading bacterium.</title>
        <authorList>
            <person name="Kirstahler P."/>
            <person name="Guenther M."/>
            <person name="Grumaz C."/>
            <person name="Rupp S."/>
            <person name="Zibek S."/>
            <person name="Sohn K."/>
        </authorList>
    </citation>
    <scope>NUCLEOTIDE SEQUENCE [LARGE SCALE GENOMIC DNA]</scope>
    <source>
        <strain evidence="7 8">IGB-41</strain>
    </source>
</reference>
<proteinExistence type="inferred from homology"/>
<dbReference type="NCBIfam" id="NF041756">
    <property type="entry name" value="EfeU"/>
    <property type="match status" value="1"/>
</dbReference>
<sequence>MLVPFLIMLREGMEAALIVGIIASYLKQSGRGSYMPMVWAGVGIALLLCLGLGYGINAAEGQFPQKQQELFEGIVALIAVVILTSMVFWMKQAARSIKAHLHDSIDHALNNGKGQAWALIGMVFFAVAREGLESVFFLMAAFQQDVGIGAPIGAVLGLVVATALGFAIYQGGVRLDLRKFFRWTGIFIVFVAAGLLAGAVKAFHEAGLWNGLQGIAFNLQHTLPSDSPLGVILGGMFGYQDAPTVGELLAWVLFLIPALYLFLASNKPVRTPAVTA</sequence>
<organism evidence="7 8">
    <name type="scientific">Amantichitinum ursilacus</name>
    <dbReference type="NCBI Taxonomy" id="857265"/>
    <lineage>
        <taxon>Bacteria</taxon>
        <taxon>Pseudomonadati</taxon>
        <taxon>Pseudomonadota</taxon>
        <taxon>Betaproteobacteria</taxon>
        <taxon>Neisseriales</taxon>
        <taxon>Chitinibacteraceae</taxon>
        <taxon>Amantichitinum</taxon>
    </lineage>
</organism>
<dbReference type="EMBL" id="LAQT01000012">
    <property type="protein sequence ID" value="KPC51895.1"/>
    <property type="molecule type" value="Genomic_DNA"/>
</dbReference>
<feature type="transmembrane region" description="Helical" evidence="6">
    <location>
        <begin position="70"/>
        <end position="90"/>
    </location>
</feature>
<dbReference type="Pfam" id="PF03239">
    <property type="entry name" value="FTR1"/>
    <property type="match status" value="1"/>
</dbReference>
<dbReference type="PANTHER" id="PTHR31632">
    <property type="entry name" value="IRON TRANSPORTER FTH1"/>
    <property type="match status" value="1"/>
</dbReference>
<feature type="transmembrane region" description="Helical" evidence="6">
    <location>
        <begin position="180"/>
        <end position="200"/>
    </location>
</feature>
<dbReference type="GO" id="GO:0033573">
    <property type="term" value="C:high-affinity iron permease complex"/>
    <property type="evidence" value="ECO:0007669"/>
    <property type="project" value="InterPro"/>
</dbReference>
<dbReference type="AlphaFoldDB" id="A0A0N0XHI1"/>
<dbReference type="PANTHER" id="PTHR31632:SF2">
    <property type="entry name" value="PLASMA MEMBRANE IRON PERMEASE"/>
    <property type="match status" value="1"/>
</dbReference>
<keyword evidence="5 6" id="KW-0472">Membrane</keyword>
<dbReference type="RefSeq" id="WP_053938634.1">
    <property type="nucleotide sequence ID" value="NZ_LAQT01000012.1"/>
</dbReference>
<evidence type="ECO:0000256" key="4">
    <source>
        <dbReference type="ARBA" id="ARBA00022989"/>
    </source>
</evidence>
<evidence type="ECO:0000313" key="8">
    <source>
        <dbReference type="Proteomes" id="UP000037939"/>
    </source>
</evidence>
<evidence type="ECO:0000256" key="2">
    <source>
        <dbReference type="ARBA" id="ARBA00008333"/>
    </source>
</evidence>
<keyword evidence="3 6" id="KW-0812">Transmembrane</keyword>
<dbReference type="Proteomes" id="UP000037939">
    <property type="component" value="Unassembled WGS sequence"/>
</dbReference>
<evidence type="ECO:0000256" key="5">
    <source>
        <dbReference type="ARBA" id="ARBA00023136"/>
    </source>
</evidence>
<evidence type="ECO:0000256" key="1">
    <source>
        <dbReference type="ARBA" id="ARBA00004141"/>
    </source>
</evidence>
<evidence type="ECO:0000313" key="7">
    <source>
        <dbReference type="EMBL" id="KPC51895.1"/>
    </source>
</evidence>
<evidence type="ECO:0000256" key="6">
    <source>
        <dbReference type="SAM" id="Phobius"/>
    </source>
</evidence>